<dbReference type="AlphaFoldDB" id="A0A518G6R0"/>
<evidence type="ECO:0000256" key="1">
    <source>
        <dbReference type="SAM" id="MobiDB-lite"/>
    </source>
</evidence>
<proteinExistence type="predicted"/>
<evidence type="ECO:0000313" key="2">
    <source>
        <dbReference type="EMBL" id="QDV24272.1"/>
    </source>
</evidence>
<dbReference type="EMBL" id="CP036298">
    <property type="protein sequence ID" value="QDV24272.1"/>
    <property type="molecule type" value="Genomic_DNA"/>
</dbReference>
<keyword evidence="3" id="KW-1185">Reference proteome</keyword>
<evidence type="ECO:0000313" key="3">
    <source>
        <dbReference type="Proteomes" id="UP000318017"/>
    </source>
</evidence>
<gene>
    <name evidence="2" type="ORF">Q31a_25870</name>
</gene>
<dbReference type="RefSeq" id="WP_145077783.1">
    <property type="nucleotide sequence ID" value="NZ_CP036298.1"/>
</dbReference>
<sequence>MENSRETEPALEVDVRNTSTETEVDSGFETVQLADAAPVPSQPADIQPATSETATSEPATAVADGGEPVASELDAGEQSLSESVDGEPVAGDGATDIASASEIDDPKSLELSEEFIGRWTTLISTTNWEKGQIIQQWREALMGSESPVTAYSDEAWSRRVGGVTAQHVGRLRRVSERFGESHPSYTGLYWSHFLAALDWDDAELWLEGAAQSHWSVSQMRRTRWESMGGDPAKSPSDADIQHATDDEDFTPLSEVEEDNGSGKDRQVAEGPRSEGPDFGDENDVALAAQGTEAPGTEVEDNDDLPWEEDASSTEPVDSPFARLPSLPVDMAEALEQFKLAIIRHRANSWSEVSQDDCVQGLEALRLFALQ</sequence>
<reference evidence="2 3" key="1">
    <citation type="submission" date="2019-02" db="EMBL/GenBank/DDBJ databases">
        <title>Deep-cultivation of Planctomycetes and their phenomic and genomic characterization uncovers novel biology.</title>
        <authorList>
            <person name="Wiegand S."/>
            <person name="Jogler M."/>
            <person name="Boedeker C."/>
            <person name="Pinto D."/>
            <person name="Vollmers J."/>
            <person name="Rivas-Marin E."/>
            <person name="Kohn T."/>
            <person name="Peeters S.H."/>
            <person name="Heuer A."/>
            <person name="Rast P."/>
            <person name="Oberbeckmann S."/>
            <person name="Bunk B."/>
            <person name="Jeske O."/>
            <person name="Meyerdierks A."/>
            <person name="Storesund J.E."/>
            <person name="Kallscheuer N."/>
            <person name="Luecker S."/>
            <person name="Lage O.M."/>
            <person name="Pohl T."/>
            <person name="Merkel B.J."/>
            <person name="Hornburger P."/>
            <person name="Mueller R.-W."/>
            <person name="Bruemmer F."/>
            <person name="Labrenz M."/>
            <person name="Spormann A.M."/>
            <person name="Op den Camp H."/>
            <person name="Overmann J."/>
            <person name="Amann R."/>
            <person name="Jetten M.S.M."/>
            <person name="Mascher T."/>
            <person name="Medema M.H."/>
            <person name="Devos D.P."/>
            <person name="Kaster A.-K."/>
            <person name="Ovreas L."/>
            <person name="Rohde M."/>
            <person name="Galperin M.Y."/>
            <person name="Jogler C."/>
        </authorList>
    </citation>
    <scope>NUCLEOTIDE SEQUENCE [LARGE SCALE GENOMIC DNA]</scope>
    <source>
        <strain evidence="2 3">Q31a</strain>
    </source>
</reference>
<feature type="compositionally biased region" description="Acidic residues" evidence="1">
    <location>
        <begin position="250"/>
        <end position="259"/>
    </location>
</feature>
<feature type="compositionally biased region" description="Basic and acidic residues" evidence="1">
    <location>
        <begin position="260"/>
        <end position="275"/>
    </location>
</feature>
<feature type="region of interest" description="Disordered" evidence="1">
    <location>
        <begin position="1"/>
        <end position="105"/>
    </location>
</feature>
<accession>A0A518G6R0</accession>
<dbReference type="OrthoDB" id="264328at2"/>
<feature type="compositionally biased region" description="Low complexity" evidence="1">
    <location>
        <begin position="48"/>
        <end position="61"/>
    </location>
</feature>
<dbReference type="KEGG" id="ahel:Q31a_25870"/>
<feature type="region of interest" description="Disordered" evidence="1">
    <location>
        <begin position="250"/>
        <end position="318"/>
    </location>
</feature>
<dbReference type="Proteomes" id="UP000318017">
    <property type="component" value="Chromosome"/>
</dbReference>
<name>A0A518G6R0_9BACT</name>
<organism evidence="2 3">
    <name type="scientific">Aureliella helgolandensis</name>
    <dbReference type="NCBI Taxonomy" id="2527968"/>
    <lineage>
        <taxon>Bacteria</taxon>
        <taxon>Pseudomonadati</taxon>
        <taxon>Planctomycetota</taxon>
        <taxon>Planctomycetia</taxon>
        <taxon>Pirellulales</taxon>
        <taxon>Pirellulaceae</taxon>
        <taxon>Aureliella</taxon>
    </lineage>
</organism>
<feature type="compositionally biased region" description="Acidic residues" evidence="1">
    <location>
        <begin position="297"/>
        <end position="311"/>
    </location>
</feature>
<protein>
    <submittedName>
        <fullName evidence="2">Uncharacterized protein</fullName>
    </submittedName>
</protein>